<evidence type="ECO:0000256" key="2">
    <source>
        <dbReference type="SAM" id="MobiDB-lite"/>
    </source>
</evidence>
<keyword evidence="3" id="KW-0812">Transmembrane</keyword>
<feature type="transmembrane region" description="Helical" evidence="3">
    <location>
        <begin position="12"/>
        <end position="30"/>
    </location>
</feature>
<name>A0A1H6BA51_9ACTN</name>
<keyword evidence="3" id="KW-1133">Transmembrane helix</keyword>
<dbReference type="SMART" id="SM00331">
    <property type="entry name" value="PP2C_SIG"/>
    <property type="match status" value="1"/>
</dbReference>
<evidence type="ECO:0000313" key="5">
    <source>
        <dbReference type="EMBL" id="SEG57520.1"/>
    </source>
</evidence>
<reference evidence="5 6" key="1">
    <citation type="submission" date="2016-10" db="EMBL/GenBank/DDBJ databases">
        <authorList>
            <person name="de Groot N.N."/>
        </authorList>
    </citation>
    <scope>NUCLEOTIDE SEQUENCE [LARGE SCALE GENOMIC DNA]</scope>
    <source>
        <strain evidence="5 6">CGMCC 4.2023</strain>
    </source>
</reference>
<proteinExistence type="predicted"/>
<dbReference type="PANTHER" id="PTHR43156">
    <property type="entry name" value="STAGE II SPORULATION PROTEIN E-RELATED"/>
    <property type="match status" value="1"/>
</dbReference>
<feature type="transmembrane region" description="Helical" evidence="3">
    <location>
        <begin position="36"/>
        <end position="53"/>
    </location>
</feature>
<feature type="domain" description="PPM-type phosphatase" evidence="4">
    <location>
        <begin position="135"/>
        <end position="354"/>
    </location>
</feature>
<evidence type="ECO:0000259" key="4">
    <source>
        <dbReference type="SMART" id="SM00331"/>
    </source>
</evidence>
<dbReference type="InterPro" id="IPR052016">
    <property type="entry name" value="Bact_Sigma-Reg"/>
</dbReference>
<dbReference type="Proteomes" id="UP000236754">
    <property type="component" value="Unassembled WGS sequence"/>
</dbReference>
<keyword evidence="1" id="KW-0378">Hydrolase</keyword>
<feature type="transmembrane region" description="Helical" evidence="3">
    <location>
        <begin position="58"/>
        <end position="76"/>
    </location>
</feature>
<evidence type="ECO:0000256" key="1">
    <source>
        <dbReference type="ARBA" id="ARBA00022801"/>
    </source>
</evidence>
<dbReference type="PANTHER" id="PTHR43156:SF2">
    <property type="entry name" value="STAGE II SPORULATION PROTEIN E"/>
    <property type="match status" value="1"/>
</dbReference>
<evidence type="ECO:0000256" key="3">
    <source>
        <dbReference type="SAM" id="Phobius"/>
    </source>
</evidence>
<gene>
    <name evidence="5" type="ORF">SAMN05216223_106343</name>
</gene>
<dbReference type="SUPFAM" id="SSF81606">
    <property type="entry name" value="PP2C-like"/>
    <property type="match status" value="1"/>
</dbReference>
<protein>
    <submittedName>
        <fullName evidence="5">Stage II sporulation protein E (SpoIIE)</fullName>
    </submittedName>
</protein>
<dbReference type="GO" id="GO:0016791">
    <property type="term" value="F:phosphatase activity"/>
    <property type="evidence" value="ECO:0007669"/>
    <property type="project" value="TreeGrafter"/>
</dbReference>
<feature type="region of interest" description="Disordered" evidence="2">
    <location>
        <begin position="342"/>
        <end position="366"/>
    </location>
</feature>
<dbReference type="InterPro" id="IPR001932">
    <property type="entry name" value="PPM-type_phosphatase-like_dom"/>
</dbReference>
<dbReference type="Pfam" id="PF07228">
    <property type="entry name" value="SpoIIE"/>
    <property type="match status" value="1"/>
</dbReference>
<dbReference type="Gene3D" id="3.60.40.10">
    <property type="entry name" value="PPM-type phosphatase domain"/>
    <property type="match status" value="1"/>
</dbReference>
<feature type="transmembrane region" description="Helical" evidence="3">
    <location>
        <begin position="82"/>
        <end position="102"/>
    </location>
</feature>
<dbReference type="AlphaFoldDB" id="A0A1H6BA51"/>
<dbReference type="InterPro" id="IPR036457">
    <property type="entry name" value="PPM-type-like_dom_sf"/>
</dbReference>
<dbReference type="EMBL" id="FNVU01000006">
    <property type="protein sequence ID" value="SEG57520.1"/>
    <property type="molecule type" value="Genomic_DNA"/>
</dbReference>
<organism evidence="5 6">
    <name type="scientific">Actinacidiphila yanglinensis</name>
    <dbReference type="NCBI Taxonomy" id="310779"/>
    <lineage>
        <taxon>Bacteria</taxon>
        <taxon>Bacillati</taxon>
        <taxon>Actinomycetota</taxon>
        <taxon>Actinomycetes</taxon>
        <taxon>Kitasatosporales</taxon>
        <taxon>Streptomycetaceae</taxon>
        <taxon>Actinacidiphila</taxon>
    </lineage>
</organism>
<keyword evidence="3" id="KW-0472">Membrane</keyword>
<sequence>MALSARLSARSPVLWTAVLTVLVMVIGPTLNRAPEFAGFLVFLPAAAAGVCTVKQTAWISAWTAFVTVCAIVIGPSPGLGGSVALIMVAIGFGAFAVYLCHWRLKHVAAAVRLQKAADAMQRHLLRPLPVHAGQATLAGVHAALGDDVLIGGDIYDMVESAHGVRVMVADVQGKGLGALGSAVAAVAAFRDAVHAHDSLVAVSDAMEKAVDLQNSYFAQTGEPERFVTAVILGVRQDGEITMVNCGHPAPYLLDASGVRQATSEPADVPLGLGGLAGPRTATRFSMDAHQTLVLFSDGLNEARDRDGEFFPLRERLSTLLNVPGDEVAARLWRQLQEFTGDRQQDDTTVLTLRTEGAAPSDGTNRP</sequence>
<keyword evidence="6" id="KW-1185">Reference proteome</keyword>
<accession>A0A1H6BA51</accession>
<evidence type="ECO:0000313" key="6">
    <source>
        <dbReference type="Proteomes" id="UP000236754"/>
    </source>
</evidence>